<dbReference type="OrthoDB" id="1873458at2759"/>
<evidence type="ECO:0000259" key="5">
    <source>
        <dbReference type="SMART" id="SM00499"/>
    </source>
</evidence>
<protein>
    <submittedName>
        <fullName evidence="7">Protein LIM2-like</fullName>
    </submittedName>
</protein>
<keyword evidence="4" id="KW-0812">Transmembrane</keyword>
<dbReference type="Pfam" id="PF14368">
    <property type="entry name" value="LTP_2"/>
    <property type="match status" value="1"/>
</dbReference>
<evidence type="ECO:0000256" key="4">
    <source>
        <dbReference type="SAM" id="Phobius"/>
    </source>
</evidence>
<proteinExistence type="inferred from homology"/>
<accession>A0A8N4I8M2</accession>
<comment type="subcellular location">
    <subcellularLocation>
        <location evidence="1">Secreted</location>
    </subcellularLocation>
</comment>
<evidence type="ECO:0000256" key="1">
    <source>
        <dbReference type="ARBA" id="ARBA00004613"/>
    </source>
</evidence>
<dbReference type="GO" id="GO:0005576">
    <property type="term" value="C:extracellular region"/>
    <property type="evidence" value="ECO:0007669"/>
    <property type="project" value="UniProtKB-SubCell"/>
</dbReference>
<feature type="transmembrane region" description="Helical" evidence="4">
    <location>
        <begin position="22"/>
        <end position="46"/>
    </location>
</feature>
<dbReference type="GeneID" id="114914112"/>
<dbReference type="SUPFAM" id="SSF47699">
    <property type="entry name" value="Bifunctional inhibitor/lipid-transfer protein/seed storage 2S albumin"/>
    <property type="match status" value="1"/>
</dbReference>
<dbReference type="InterPro" id="IPR016140">
    <property type="entry name" value="Bifunc_inhib/LTP/seed_store"/>
</dbReference>
<evidence type="ECO:0000256" key="3">
    <source>
        <dbReference type="ARBA" id="ARBA00038300"/>
    </source>
</evidence>
<dbReference type="SMART" id="SM00499">
    <property type="entry name" value="AAI"/>
    <property type="match status" value="1"/>
</dbReference>
<reference evidence="7" key="1">
    <citation type="submission" date="2025-08" db="UniProtKB">
        <authorList>
            <consortium name="RefSeq"/>
        </authorList>
    </citation>
    <scope>IDENTIFICATION</scope>
</reference>
<evidence type="ECO:0000256" key="2">
    <source>
        <dbReference type="ARBA" id="ARBA00022525"/>
    </source>
</evidence>
<dbReference type="KEGG" id="egu:114914112"/>
<keyword evidence="4" id="KW-0472">Membrane</keyword>
<keyword evidence="4" id="KW-1133">Transmembrane helix</keyword>
<evidence type="ECO:0000313" key="7">
    <source>
        <dbReference type="RefSeq" id="XP_029120147.1"/>
    </source>
</evidence>
<keyword evidence="6" id="KW-1185">Reference proteome</keyword>
<dbReference type="InterPro" id="IPR036312">
    <property type="entry name" value="Bifun_inhib/LTP/seed_sf"/>
</dbReference>
<dbReference type="PANTHER" id="PTHR35501">
    <property type="entry name" value="PROTEIN YY1"/>
    <property type="match status" value="1"/>
</dbReference>
<dbReference type="AlphaFoldDB" id="A0A8N4I8M2"/>
<organism evidence="6 7">
    <name type="scientific">Elaeis guineensis var. tenera</name>
    <name type="common">Oil palm</name>
    <dbReference type="NCBI Taxonomy" id="51953"/>
    <lineage>
        <taxon>Eukaryota</taxon>
        <taxon>Viridiplantae</taxon>
        <taxon>Streptophyta</taxon>
        <taxon>Embryophyta</taxon>
        <taxon>Tracheophyta</taxon>
        <taxon>Spermatophyta</taxon>
        <taxon>Magnoliopsida</taxon>
        <taxon>Liliopsida</taxon>
        <taxon>Arecaceae</taxon>
        <taxon>Arecoideae</taxon>
        <taxon>Cocoseae</taxon>
        <taxon>Elaeidinae</taxon>
        <taxon>Elaeis</taxon>
    </lineage>
</organism>
<keyword evidence="2" id="KW-0964">Secreted</keyword>
<sequence>MGVSEDACSQELKEAMAAAKSFISLPSMSLFFTRVTFVLFLVALAAQSQVAWSQNCSAGLAQLTSCAPYVLPGTNQGPPNEQCCAALRGVDHTCLCNTLNIISRLPSSCNLSPVTCSNNDLPSSPITSS</sequence>
<gene>
    <name evidence="7" type="primary">LOC114914112</name>
</gene>
<dbReference type="PANTHER" id="PTHR35501:SF3">
    <property type="entry name" value="PROTEIN YY1"/>
    <property type="match status" value="1"/>
</dbReference>
<name>A0A8N4I8M2_ELAGV</name>
<comment type="similarity">
    <text evidence="3">Belongs to the A9/FIL1 family.</text>
</comment>
<dbReference type="Proteomes" id="UP000504607">
    <property type="component" value="Chromosome 4"/>
</dbReference>
<dbReference type="Gene3D" id="1.10.110.10">
    <property type="entry name" value="Plant lipid-transfer and hydrophobic proteins"/>
    <property type="match status" value="1"/>
</dbReference>
<evidence type="ECO:0000313" key="6">
    <source>
        <dbReference type="Proteomes" id="UP000504607"/>
    </source>
</evidence>
<feature type="domain" description="Bifunctional inhibitor/plant lipid transfer protein/seed storage helical" evidence="5">
    <location>
        <begin position="56"/>
        <end position="116"/>
    </location>
</feature>
<dbReference type="RefSeq" id="XP_029120147.1">
    <property type="nucleotide sequence ID" value="XM_029264314.1"/>
</dbReference>